<gene>
    <name evidence="1" type="ORF">BN46_0472</name>
</gene>
<sequence length="219" mass="23315">MLRWIDRLLPYRRSGLLTPMAQGHLRLIWGLDAGPDPTSRGAGSAARREPTGQYLAQVAVAAELAGFTAVALRPSQEWRNLAVLVDRILAETSEIEVLVPSGTELPFVLPEDRVAAWEDDAPRARVVARESEAKAKAAATAARDGEALVVGSYGDVARELAGLASAAEDLVVTGSPQLEESWRLGESLPGLLAREGVPVLRREPEDAGGPARVPFVGNV</sequence>
<evidence type="ECO:0008006" key="3">
    <source>
        <dbReference type="Google" id="ProtNLM"/>
    </source>
</evidence>
<name>I7L8G5_9CORY</name>
<evidence type="ECO:0000313" key="1">
    <source>
        <dbReference type="EMBL" id="CCI83212.1"/>
    </source>
</evidence>
<proteinExistence type="predicted"/>
<protein>
    <recommendedName>
        <fullName evidence="3">Luciferase-like domain-containing protein</fullName>
    </recommendedName>
</protein>
<reference evidence="1 2" key="1">
    <citation type="journal article" date="2012" name="J. Bacteriol.">
        <title>Draft Genome Sequence of Turicella otitidis ATCC 51513, Isolated from Middle Ear Fluid from a Child with Otitis Media.</title>
        <authorList>
            <person name="Brinkrolf K."/>
            <person name="Schneider J."/>
            <person name="Knecht M."/>
            <person name="Ruckert C."/>
            <person name="Tauch A."/>
        </authorList>
    </citation>
    <scope>NUCLEOTIDE SEQUENCE [LARGE SCALE GENOMIC DNA]</scope>
    <source>
        <strain evidence="1 2">ATCC 51513</strain>
    </source>
</reference>
<dbReference type="Proteomes" id="UP000011016">
    <property type="component" value="Unassembled WGS sequence"/>
</dbReference>
<comment type="caution">
    <text evidence="1">The sequence shown here is derived from an EMBL/GenBank/DDBJ whole genome shotgun (WGS) entry which is preliminary data.</text>
</comment>
<organism evidence="1 2">
    <name type="scientific">Corynebacterium otitidis ATCC 51513</name>
    <dbReference type="NCBI Taxonomy" id="883169"/>
    <lineage>
        <taxon>Bacteria</taxon>
        <taxon>Bacillati</taxon>
        <taxon>Actinomycetota</taxon>
        <taxon>Actinomycetes</taxon>
        <taxon>Mycobacteriales</taxon>
        <taxon>Corynebacteriaceae</taxon>
        <taxon>Corynebacterium</taxon>
    </lineage>
</organism>
<dbReference type="EMBL" id="CAJZ01000068">
    <property type="protein sequence ID" value="CCI83212.1"/>
    <property type="molecule type" value="Genomic_DNA"/>
</dbReference>
<evidence type="ECO:0000313" key="2">
    <source>
        <dbReference type="Proteomes" id="UP000011016"/>
    </source>
</evidence>
<dbReference type="AlphaFoldDB" id="I7L8G5"/>
<accession>I7L8G5</accession>